<dbReference type="Proteomes" id="UP000250642">
    <property type="component" value="Unassembled WGS sequence"/>
</dbReference>
<organism evidence="2 3">
    <name type="scientific">Paenibacillus taichungensis</name>
    <dbReference type="NCBI Taxonomy" id="484184"/>
    <lineage>
        <taxon>Bacteria</taxon>
        <taxon>Bacillati</taxon>
        <taxon>Bacillota</taxon>
        <taxon>Bacilli</taxon>
        <taxon>Bacillales</taxon>
        <taxon>Paenibacillaceae</taxon>
        <taxon>Paenibacillus</taxon>
    </lineage>
</organism>
<reference evidence="2 3" key="1">
    <citation type="submission" date="2018-04" db="EMBL/GenBank/DDBJ databases">
        <title>Paenibacillus taichungensis Genome sequencing and assembly.</title>
        <authorList>
            <person name="Xu J."/>
            <person name="Rensing C."/>
            <person name="Mazhar H.S."/>
        </authorList>
    </citation>
    <scope>NUCLEOTIDE SEQUENCE [LARGE SCALE GENOMIC DNA]</scope>
    <source>
        <strain evidence="2 3">NC1</strain>
    </source>
</reference>
<protein>
    <recommendedName>
        <fullName evidence="1">Polymerase nucleotidyl transferase domain-containing protein</fullName>
    </recommendedName>
</protein>
<dbReference type="InterPro" id="IPR002934">
    <property type="entry name" value="Polymerase_NTP_transf_dom"/>
</dbReference>
<evidence type="ECO:0000259" key="1">
    <source>
        <dbReference type="Pfam" id="PF01909"/>
    </source>
</evidence>
<dbReference type="SUPFAM" id="SSF81301">
    <property type="entry name" value="Nucleotidyltransferase"/>
    <property type="match status" value="1"/>
</dbReference>
<name>A0A329QUX3_9BACL</name>
<evidence type="ECO:0000313" key="2">
    <source>
        <dbReference type="EMBL" id="RAW15102.1"/>
    </source>
</evidence>
<sequence length="262" mass="30295">MMYPHHQTAIQTITDKLKVKEEILAVIVGGSVAHGFAKEDSDIDLMLVVSDEHYRSLLESGDIHYHETESTPYDGGYVDGKYTSISYIKKVAESGSEPARFAFKDAIVSYSEIIGLEELVQAASRYPIERKNETMEKFHAQFEGWRWMFYEGLKKNEPYVIEFSATNFVLFAGRLILAYNEVVYPYHKWFMKVLEGVNNKPNDLHVIINNVLKDKSKESVEVLYECVTQFHQWPQSEKGWHIRFMLDSELNWMTGHVPVADL</sequence>
<dbReference type="CDD" id="cd05403">
    <property type="entry name" value="NT_KNTase_like"/>
    <property type="match status" value="1"/>
</dbReference>
<dbReference type="Gene3D" id="3.30.460.10">
    <property type="entry name" value="Beta Polymerase, domain 2"/>
    <property type="match status" value="1"/>
</dbReference>
<dbReference type="GO" id="GO:0016779">
    <property type="term" value="F:nucleotidyltransferase activity"/>
    <property type="evidence" value="ECO:0007669"/>
    <property type="project" value="InterPro"/>
</dbReference>
<gene>
    <name evidence="2" type="ORF">DC345_13730</name>
</gene>
<feature type="domain" description="Polymerase nucleotidyl transferase" evidence="1">
    <location>
        <begin position="13"/>
        <end position="91"/>
    </location>
</feature>
<dbReference type="InterPro" id="IPR043519">
    <property type="entry name" value="NT_sf"/>
</dbReference>
<evidence type="ECO:0000313" key="3">
    <source>
        <dbReference type="Proteomes" id="UP000250642"/>
    </source>
</evidence>
<proteinExistence type="predicted"/>
<dbReference type="RefSeq" id="WP_113053575.1">
    <property type="nucleotide sequence ID" value="NZ_QEVW01000008.1"/>
</dbReference>
<accession>A0A329QUX3</accession>
<dbReference type="Pfam" id="PF01909">
    <property type="entry name" value="NTP_transf_2"/>
    <property type="match status" value="1"/>
</dbReference>
<dbReference type="AlphaFoldDB" id="A0A329QUX3"/>
<dbReference type="EMBL" id="QEVW01000008">
    <property type="protein sequence ID" value="RAW15102.1"/>
    <property type="molecule type" value="Genomic_DNA"/>
</dbReference>
<comment type="caution">
    <text evidence="2">The sequence shown here is derived from an EMBL/GenBank/DDBJ whole genome shotgun (WGS) entry which is preliminary data.</text>
</comment>